<comment type="caution">
    <text evidence="1">The sequence shown here is derived from an EMBL/GenBank/DDBJ whole genome shotgun (WGS) entry which is preliminary data.</text>
</comment>
<reference evidence="1 2" key="1">
    <citation type="submission" date="2017-01" db="EMBL/GenBank/DDBJ databases">
        <title>Novel large sulfur bacteria in the metagenomes of groundwater-fed chemosynthetic microbial mats in the Lake Huron basin.</title>
        <authorList>
            <person name="Sharrar A.M."/>
            <person name="Flood B.E."/>
            <person name="Bailey J.V."/>
            <person name="Jones D.S."/>
            <person name="Biddanda B."/>
            <person name="Ruberg S.A."/>
            <person name="Marcus D.N."/>
            <person name="Dick G.J."/>
        </authorList>
    </citation>
    <scope>NUCLEOTIDE SEQUENCE [LARGE SCALE GENOMIC DNA]</scope>
    <source>
        <strain evidence="1">A8</strain>
    </source>
</reference>
<name>A0A1Y1QCX1_9GAMM</name>
<sequence length="71" mass="7691">MSETIEPTPATPTAATTQKVAYWNTGLWTDPDTAAFAVEMGEFPDDYRIAEFPADASPELIDSEVLALLAE</sequence>
<dbReference type="EMBL" id="MTEJ01000468">
    <property type="protein sequence ID" value="OQX02656.1"/>
    <property type="molecule type" value="Genomic_DNA"/>
</dbReference>
<accession>A0A1Y1QCX1</accession>
<proteinExistence type="predicted"/>
<gene>
    <name evidence="1" type="ORF">BWK73_42010</name>
</gene>
<dbReference type="AlphaFoldDB" id="A0A1Y1QCX1"/>
<dbReference type="Proteomes" id="UP000192491">
    <property type="component" value="Unassembled WGS sequence"/>
</dbReference>
<evidence type="ECO:0000313" key="2">
    <source>
        <dbReference type="Proteomes" id="UP000192491"/>
    </source>
</evidence>
<organism evidence="1 2">
    <name type="scientific">Thiothrix lacustris</name>
    <dbReference type="NCBI Taxonomy" id="525917"/>
    <lineage>
        <taxon>Bacteria</taxon>
        <taxon>Pseudomonadati</taxon>
        <taxon>Pseudomonadota</taxon>
        <taxon>Gammaproteobacteria</taxon>
        <taxon>Thiotrichales</taxon>
        <taxon>Thiotrichaceae</taxon>
        <taxon>Thiothrix</taxon>
    </lineage>
</organism>
<protein>
    <submittedName>
        <fullName evidence="1">Uncharacterized protein</fullName>
    </submittedName>
</protein>
<evidence type="ECO:0000313" key="1">
    <source>
        <dbReference type="EMBL" id="OQX02656.1"/>
    </source>
</evidence>